<evidence type="ECO:0000256" key="2">
    <source>
        <dbReference type="ARBA" id="ARBA00022741"/>
    </source>
</evidence>
<feature type="binding site" evidence="5">
    <location>
        <begin position="258"/>
        <end position="264"/>
    </location>
    <ligand>
        <name>GTP</name>
        <dbReference type="ChEBI" id="CHEBI:37565"/>
    </ligand>
</feature>
<feature type="binding site" evidence="6">
    <location>
        <position position="264"/>
    </location>
    <ligand>
        <name>Mg(2+)</name>
        <dbReference type="ChEBI" id="CHEBI:18420"/>
    </ligand>
</feature>
<keyword evidence="1 6" id="KW-0479">Metal-binding</keyword>
<dbReference type="GO" id="GO:0031683">
    <property type="term" value="F:G-protein beta/gamma-subunit complex binding"/>
    <property type="evidence" value="ECO:0007669"/>
    <property type="project" value="InterPro"/>
</dbReference>
<dbReference type="SUPFAM" id="SSF47895">
    <property type="entry name" value="Transducin (alpha subunit), insertion domain"/>
    <property type="match status" value="1"/>
</dbReference>
<dbReference type="PRINTS" id="PR00318">
    <property type="entry name" value="GPROTEINA"/>
</dbReference>
<dbReference type="PROSITE" id="PS51882">
    <property type="entry name" value="G_ALPHA"/>
    <property type="match status" value="1"/>
</dbReference>
<evidence type="ECO:0000256" key="7">
    <source>
        <dbReference type="SAM" id="MobiDB-lite"/>
    </source>
</evidence>
<dbReference type="GO" id="GO:0007188">
    <property type="term" value="P:adenylate cyclase-modulating G protein-coupled receptor signaling pathway"/>
    <property type="evidence" value="ECO:0007669"/>
    <property type="project" value="TreeGrafter"/>
</dbReference>
<dbReference type="FunFam" id="3.40.50.300:FF:000692">
    <property type="entry name" value="Guanine nucleotide-binding protein subunit alpha"/>
    <property type="match status" value="1"/>
</dbReference>
<organism evidence="8 9">
    <name type="scientific">Phanerochaete carnosa (strain HHB-10118-sp)</name>
    <name type="common">White-rot fungus</name>
    <name type="synonym">Peniophora carnosa</name>
    <dbReference type="NCBI Taxonomy" id="650164"/>
    <lineage>
        <taxon>Eukaryota</taxon>
        <taxon>Fungi</taxon>
        <taxon>Dikarya</taxon>
        <taxon>Basidiomycota</taxon>
        <taxon>Agaricomycotina</taxon>
        <taxon>Agaricomycetes</taxon>
        <taxon>Polyporales</taxon>
        <taxon>Phanerochaetaceae</taxon>
        <taxon>Phanerochaete</taxon>
    </lineage>
</organism>
<evidence type="ECO:0000256" key="4">
    <source>
        <dbReference type="ARBA" id="ARBA00023224"/>
    </source>
</evidence>
<dbReference type="InterPro" id="IPR027417">
    <property type="entry name" value="P-loop_NTPase"/>
</dbReference>
<dbReference type="PANTHER" id="PTHR10218:SF360">
    <property type="entry name" value="GUANINE NUCLEOTIDE-BINDING PROTEIN SUBUNIT ALPHA HOMOLOG"/>
    <property type="match status" value="1"/>
</dbReference>
<gene>
    <name evidence="8" type="ORF">PHACADRAFT_248710</name>
</gene>
<evidence type="ECO:0000256" key="5">
    <source>
        <dbReference type="PIRSR" id="PIRSR601019-1"/>
    </source>
</evidence>
<dbReference type="GO" id="GO:0046872">
    <property type="term" value="F:metal ion binding"/>
    <property type="evidence" value="ECO:0007669"/>
    <property type="project" value="UniProtKB-KW"/>
</dbReference>
<feature type="compositionally biased region" description="Polar residues" evidence="7">
    <location>
        <begin position="145"/>
        <end position="169"/>
    </location>
</feature>
<dbReference type="GO" id="GO:0005737">
    <property type="term" value="C:cytoplasm"/>
    <property type="evidence" value="ECO:0007669"/>
    <property type="project" value="TreeGrafter"/>
</dbReference>
<dbReference type="RefSeq" id="XP_007391232.1">
    <property type="nucleotide sequence ID" value="XM_007391170.1"/>
</dbReference>
<keyword evidence="3 5" id="KW-0342">GTP-binding</keyword>
<evidence type="ECO:0000256" key="3">
    <source>
        <dbReference type="ARBA" id="ARBA00023134"/>
    </source>
</evidence>
<dbReference type="InterPro" id="IPR001019">
    <property type="entry name" value="Gprotein_alpha_su"/>
</dbReference>
<evidence type="ECO:0000313" key="8">
    <source>
        <dbReference type="EMBL" id="EKM61839.1"/>
    </source>
</evidence>
<sequence>FQLLHHPQTFDAERISWRFVIYLNLLRSVRRILDAISPEADAAHSGVSDGCAEATEPATIVSGARNGHGHAGAAAPQRKGGIPFERYVRTLAPLFDLEHRLLTQFSNPEDNVDREPTCLPPAAGSAHAHDGEARGEALPPVVTPASGSRSLPTSPIAQGSEPSVHTTSNWKKTLSLRRMQSLKNVDLDEPQNWWEDPDDPVHTINRYAPYIAKLWRDERVKRRLLERRIRLEESSGFYLDELDRITAKMYFPTNDDVLKARLKTTGVIECTFMVPNPEFRGVEWKIYDVGGARPQRQAWAPYFEDVDAIIFLAPISAFDQVLAEDPRMNRLEDSLYLWRSVVSNKMLANVSIILFLNKCDLLRKKIERGVKLRDYMITYRDRPNDYDTVFSYLKLKFSVIFWHSRTSDRELYTHGTSMIDTRSTRSIIFNVRDIILRRIIESSDLL</sequence>
<evidence type="ECO:0008006" key="10">
    <source>
        <dbReference type="Google" id="ProtNLM"/>
    </source>
</evidence>
<accession>K5WRH8</accession>
<dbReference type="SUPFAM" id="SSF52540">
    <property type="entry name" value="P-loop containing nucleoside triphosphate hydrolases"/>
    <property type="match status" value="1"/>
</dbReference>
<dbReference type="InParanoid" id="K5WRH8"/>
<dbReference type="Gene3D" id="3.40.50.300">
    <property type="entry name" value="P-loop containing nucleotide triphosphate hydrolases"/>
    <property type="match status" value="1"/>
</dbReference>
<dbReference type="KEGG" id="pco:PHACADRAFT_248710"/>
<keyword evidence="2 5" id="KW-0547">Nucleotide-binding</keyword>
<dbReference type="PANTHER" id="PTHR10218">
    <property type="entry name" value="GTP-BINDING PROTEIN ALPHA SUBUNIT"/>
    <property type="match status" value="1"/>
</dbReference>
<evidence type="ECO:0000256" key="6">
    <source>
        <dbReference type="PIRSR" id="PIRSR601019-2"/>
    </source>
</evidence>
<dbReference type="EMBL" id="JH930468">
    <property type="protein sequence ID" value="EKM61839.1"/>
    <property type="molecule type" value="Genomic_DNA"/>
</dbReference>
<dbReference type="HOGENOM" id="CLU_014184_1_1_1"/>
<dbReference type="CDD" id="cd00066">
    <property type="entry name" value="G-alpha"/>
    <property type="match status" value="1"/>
</dbReference>
<dbReference type="GO" id="GO:0005525">
    <property type="term" value="F:GTP binding"/>
    <property type="evidence" value="ECO:0007669"/>
    <property type="project" value="UniProtKB-KW"/>
</dbReference>
<dbReference type="InterPro" id="IPR011025">
    <property type="entry name" value="GproteinA_insert"/>
</dbReference>
<dbReference type="GO" id="GO:0005834">
    <property type="term" value="C:heterotrimeric G-protein complex"/>
    <property type="evidence" value="ECO:0007669"/>
    <property type="project" value="TreeGrafter"/>
</dbReference>
<dbReference type="GeneID" id="18914422"/>
<dbReference type="SMART" id="SM00275">
    <property type="entry name" value="G_alpha"/>
    <property type="match status" value="1"/>
</dbReference>
<reference evidence="8 9" key="1">
    <citation type="journal article" date="2012" name="BMC Genomics">
        <title>Comparative genomics of the white-rot fungi, Phanerochaete carnosa and P. chrysosporium, to elucidate the genetic basis of the distinct wood types they colonize.</title>
        <authorList>
            <person name="Suzuki H."/>
            <person name="MacDonald J."/>
            <person name="Syed K."/>
            <person name="Salamov A."/>
            <person name="Hori C."/>
            <person name="Aerts A."/>
            <person name="Henrissat B."/>
            <person name="Wiebenga A."/>
            <person name="vanKuyk P.A."/>
            <person name="Barry K."/>
            <person name="Lindquist E."/>
            <person name="LaButti K."/>
            <person name="Lapidus A."/>
            <person name="Lucas S."/>
            <person name="Coutinho P."/>
            <person name="Gong Y."/>
            <person name="Samejima M."/>
            <person name="Mahadevan R."/>
            <person name="Abou-Zaid M."/>
            <person name="de Vries R.P."/>
            <person name="Igarashi K."/>
            <person name="Yadav J.S."/>
            <person name="Grigoriev I.V."/>
            <person name="Master E.R."/>
        </authorList>
    </citation>
    <scope>NUCLEOTIDE SEQUENCE [LARGE SCALE GENOMIC DNA]</scope>
    <source>
        <strain evidence="8 9">HHB-10118-sp</strain>
    </source>
</reference>
<feature type="binding site" evidence="5">
    <location>
        <begin position="357"/>
        <end position="360"/>
    </location>
    <ligand>
        <name>GTP</name>
        <dbReference type="ChEBI" id="CHEBI:37565"/>
    </ligand>
</feature>
<dbReference type="GO" id="GO:0001664">
    <property type="term" value="F:G protein-coupled receptor binding"/>
    <property type="evidence" value="ECO:0007669"/>
    <property type="project" value="TreeGrafter"/>
</dbReference>
<dbReference type="AlphaFoldDB" id="K5WRH8"/>
<protein>
    <recommendedName>
        <fullName evidence="10">G-alpha-domain-containing protein</fullName>
    </recommendedName>
</protein>
<feature type="region of interest" description="Disordered" evidence="7">
    <location>
        <begin position="106"/>
        <end position="169"/>
    </location>
</feature>
<dbReference type="Pfam" id="PF00503">
    <property type="entry name" value="G-alpha"/>
    <property type="match status" value="1"/>
</dbReference>
<dbReference type="GO" id="GO:0003924">
    <property type="term" value="F:GTPase activity"/>
    <property type="evidence" value="ECO:0007669"/>
    <property type="project" value="InterPro"/>
</dbReference>
<keyword evidence="6" id="KW-0460">Magnesium</keyword>
<keyword evidence="4" id="KW-0807">Transducer</keyword>
<dbReference type="Proteomes" id="UP000008370">
    <property type="component" value="Unassembled WGS sequence"/>
</dbReference>
<name>K5WRH8_PHACS</name>
<dbReference type="STRING" id="650164.K5WRH8"/>
<evidence type="ECO:0000256" key="1">
    <source>
        <dbReference type="ARBA" id="ARBA00022723"/>
    </source>
</evidence>
<proteinExistence type="predicted"/>
<feature type="non-terminal residue" evidence="8">
    <location>
        <position position="446"/>
    </location>
</feature>
<dbReference type="OrthoDB" id="5817230at2759"/>
<keyword evidence="9" id="KW-1185">Reference proteome</keyword>
<evidence type="ECO:0000313" key="9">
    <source>
        <dbReference type="Proteomes" id="UP000008370"/>
    </source>
</evidence>